<sequence length="229" mass="24558">MSDTPAALPAPTAERIKEAERRRIAKDLHDELGSHLTALKMALAQLAGQLPADNATLLDQARHADGLIDGALDAMHDIIDDLHPAILDLGLQAALEWLARSFARDTSVPHHLHVDVADGELPPALLDAFQSVSLYRIAREALHNAGRHAAARNVDIWLRHDGRTLTLIIADDGVGLPQDAGTRAQSSGLRGMRERAMLAGATLELLPAENGGTQLRLTLPVLSTANLIK</sequence>
<evidence type="ECO:0000256" key="2">
    <source>
        <dbReference type="ARBA" id="ARBA00022777"/>
    </source>
</evidence>
<dbReference type="SUPFAM" id="SSF55874">
    <property type="entry name" value="ATPase domain of HSP90 chaperone/DNA topoisomerase II/histidine kinase"/>
    <property type="match status" value="1"/>
</dbReference>
<dbReference type="Proteomes" id="UP000063429">
    <property type="component" value="Chromosome"/>
</dbReference>
<dbReference type="RefSeq" id="WP_053197541.1">
    <property type="nucleotide sequence ID" value="NZ_CP011409.1"/>
</dbReference>
<dbReference type="Pfam" id="PF02518">
    <property type="entry name" value="HATPase_c"/>
    <property type="match status" value="1"/>
</dbReference>
<dbReference type="SMART" id="SM00387">
    <property type="entry name" value="HATPase_c"/>
    <property type="match status" value="1"/>
</dbReference>
<dbReference type="PROSITE" id="PS50109">
    <property type="entry name" value="HIS_KIN"/>
    <property type="match status" value="1"/>
</dbReference>
<dbReference type="Pfam" id="PF07730">
    <property type="entry name" value="HisKA_3"/>
    <property type="match status" value="1"/>
</dbReference>
<keyword evidence="1" id="KW-0808">Transferase</keyword>
<reference evidence="6" key="1">
    <citation type="journal article" date="2015" name="Genome Announc.">
        <title>Complete Genome Sequence of Herbaspirillum hiltneri N3 (DSM 17495), Isolated from Surface-Sterilized Wheat Roots.</title>
        <authorList>
            <person name="Guizelini D."/>
            <person name="Saizaki P.M."/>
            <person name="Coimbra N.A."/>
            <person name="Weiss V.A."/>
            <person name="Faoro H."/>
            <person name="Sfeir M.Z."/>
            <person name="Baura V.A."/>
            <person name="Monteiro R.A."/>
            <person name="Chubatsu L.S."/>
            <person name="Souza E.M."/>
            <person name="Cruz L.M."/>
            <person name="Pedrosa F.O."/>
            <person name="Raittz R.T."/>
            <person name="Marchaukoski J.N."/>
            <person name="Steffens M.B."/>
        </authorList>
    </citation>
    <scope>NUCLEOTIDE SEQUENCE [LARGE SCALE GENOMIC DNA]</scope>
    <source>
        <strain evidence="6">N3</strain>
    </source>
</reference>
<dbReference type="InterPro" id="IPR036890">
    <property type="entry name" value="HATPase_C_sf"/>
</dbReference>
<keyword evidence="3" id="KW-0902">Two-component regulatory system</keyword>
<gene>
    <name evidence="5" type="ORF">F506_11395</name>
</gene>
<name>A0ABM5V0U6_9BURK</name>
<dbReference type="PANTHER" id="PTHR24421">
    <property type="entry name" value="NITRATE/NITRITE SENSOR PROTEIN NARX-RELATED"/>
    <property type="match status" value="1"/>
</dbReference>
<dbReference type="InterPro" id="IPR050482">
    <property type="entry name" value="Sensor_HK_TwoCompSys"/>
</dbReference>
<dbReference type="InterPro" id="IPR011712">
    <property type="entry name" value="Sig_transdc_His_kin_sub3_dim/P"/>
</dbReference>
<evidence type="ECO:0000259" key="4">
    <source>
        <dbReference type="PROSITE" id="PS50109"/>
    </source>
</evidence>
<dbReference type="CDD" id="cd16917">
    <property type="entry name" value="HATPase_UhpB-NarQ-NarX-like"/>
    <property type="match status" value="1"/>
</dbReference>
<evidence type="ECO:0000256" key="1">
    <source>
        <dbReference type="ARBA" id="ARBA00022679"/>
    </source>
</evidence>
<dbReference type="InterPro" id="IPR003594">
    <property type="entry name" value="HATPase_dom"/>
</dbReference>
<evidence type="ECO:0000313" key="6">
    <source>
        <dbReference type="Proteomes" id="UP000063429"/>
    </source>
</evidence>
<proteinExistence type="predicted"/>
<dbReference type="Gene3D" id="3.30.565.10">
    <property type="entry name" value="Histidine kinase-like ATPase, C-terminal domain"/>
    <property type="match status" value="1"/>
</dbReference>
<keyword evidence="2" id="KW-0418">Kinase</keyword>
<protein>
    <recommendedName>
        <fullName evidence="4">Histidine kinase domain-containing protein</fullName>
    </recommendedName>
</protein>
<dbReference type="Gene3D" id="1.20.5.1930">
    <property type="match status" value="1"/>
</dbReference>
<dbReference type="InterPro" id="IPR005467">
    <property type="entry name" value="His_kinase_dom"/>
</dbReference>
<evidence type="ECO:0000256" key="3">
    <source>
        <dbReference type="ARBA" id="ARBA00023012"/>
    </source>
</evidence>
<dbReference type="EMBL" id="CP011409">
    <property type="protein sequence ID" value="AKZ63193.1"/>
    <property type="molecule type" value="Genomic_DNA"/>
</dbReference>
<feature type="domain" description="Histidine kinase" evidence="4">
    <location>
        <begin position="27"/>
        <end position="223"/>
    </location>
</feature>
<accession>A0ABM5V0U6</accession>
<evidence type="ECO:0000313" key="5">
    <source>
        <dbReference type="EMBL" id="AKZ63193.1"/>
    </source>
</evidence>
<dbReference type="PANTHER" id="PTHR24421:SF59">
    <property type="entry name" value="OXYGEN SENSOR HISTIDINE KINASE NREB"/>
    <property type="match status" value="1"/>
</dbReference>
<organism evidence="5 6">
    <name type="scientific">Herbaspirillum hiltneri N3</name>
    <dbReference type="NCBI Taxonomy" id="1262470"/>
    <lineage>
        <taxon>Bacteria</taxon>
        <taxon>Pseudomonadati</taxon>
        <taxon>Pseudomonadota</taxon>
        <taxon>Betaproteobacteria</taxon>
        <taxon>Burkholderiales</taxon>
        <taxon>Oxalobacteraceae</taxon>
        <taxon>Herbaspirillum</taxon>
    </lineage>
</organism>
<keyword evidence="6" id="KW-1185">Reference proteome</keyword>